<evidence type="ECO:0000313" key="3">
    <source>
        <dbReference type="Proteomes" id="UP000325313"/>
    </source>
</evidence>
<feature type="region of interest" description="Disordered" evidence="1">
    <location>
        <begin position="76"/>
        <end position="161"/>
    </location>
</feature>
<evidence type="ECO:0000256" key="1">
    <source>
        <dbReference type="SAM" id="MobiDB-lite"/>
    </source>
</evidence>
<name>A0A5B0NAT0_PUCGR</name>
<reference evidence="2 3" key="1">
    <citation type="submission" date="2019-05" db="EMBL/GenBank/DDBJ databases">
        <title>Emergence of the Ug99 lineage of the wheat stem rust pathogen through somatic hybridization.</title>
        <authorList>
            <person name="Li F."/>
            <person name="Upadhyaya N.M."/>
            <person name="Sperschneider J."/>
            <person name="Matny O."/>
            <person name="Nguyen-Phuc H."/>
            <person name="Mago R."/>
            <person name="Raley C."/>
            <person name="Miller M.E."/>
            <person name="Silverstein K.A.T."/>
            <person name="Henningsen E."/>
            <person name="Hirsch C.D."/>
            <person name="Visser B."/>
            <person name="Pretorius Z.A."/>
            <person name="Steffenson B.J."/>
            <person name="Schwessinger B."/>
            <person name="Dodds P.N."/>
            <person name="Figueroa M."/>
        </authorList>
    </citation>
    <scope>NUCLEOTIDE SEQUENCE [LARGE SCALE GENOMIC DNA]</scope>
    <source>
        <strain evidence="2 3">Ug99</strain>
    </source>
</reference>
<comment type="caution">
    <text evidence="2">The sequence shown here is derived from an EMBL/GenBank/DDBJ whole genome shotgun (WGS) entry which is preliminary data.</text>
</comment>
<feature type="compositionally biased region" description="Polar residues" evidence="1">
    <location>
        <begin position="126"/>
        <end position="135"/>
    </location>
</feature>
<feature type="compositionally biased region" description="Basic and acidic residues" evidence="1">
    <location>
        <begin position="151"/>
        <end position="161"/>
    </location>
</feature>
<dbReference type="Proteomes" id="UP000325313">
    <property type="component" value="Unassembled WGS sequence"/>
</dbReference>
<dbReference type="AlphaFoldDB" id="A0A5B0NAT0"/>
<sequence length="209" mass="23982">MLRKLRPLEKKLSTAFSLKSKKSKQSIKSVQSGCLRQEENRQAPTMIPEETSTPEPPRSIPDVDCVLDTQEQADERLQRYAPGEYQSEVSTDSLTSRYRRAVNDSDPSTLNVAETVEEDNPLMTATAGSSPSSSETDFDWNETDESELDESERQKRDQQKWRELQARQEHNYTIRHAKRLHRFYRFLMKLSSPVRTLIIGFLGASIAIT</sequence>
<feature type="compositionally biased region" description="Low complexity" evidence="1">
    <location>
        <begin position="44"/>
        <end position="53"/>
    </location>
</feature>
<accession>A0A5B0NAT0</accession>
<feature type="region of interest" description="Disordered" evidence="1">
    <location>
        <begin position="21"/>
        <end position="63"/>
    </location>
</feature>
<gene>
    <name evidence="2" type="ORF">PGTUg99_014201</name>
</gene>
<evidence type="ECO:0000313" key="2">
    <source>
        <dbReference type="EMBL" id="KAA1085250.1"/>
    </source>
</evidence>
<proteinExistence type="predicted"/>
<protein>
    <submittedName>
        <fullName evidence="2">Uncharacterized protein</fullName>
    </submittedName>
</protein>
<organism evidence="2 3">
    <name type="scientific">Puccinia graminis f. sp. tritici</name>
    <dbReference type="NCBI Taxonomy" id="56615"/>
    <lineage>
        <taxon>Eukaryota</taxon>
        <taxon>Fungi</taxon>
        <taxon>Dikarya</taxon>
        <taxon>Basidiomycota</taxon>
        <taxon>Pucciniomycotina</taxon>
        <taxon>Pucciniomycetes</taxon>
        <taxon>Pucciniales</taxon>
        <taxon>Pucciniaceae</taxon>
        <taxon>Puccinia</taxon>
    </lineage>
</organism>
<dbReference type="EMBL" id="VDEP01000415">
    <property type="protein sequence ID" value="KAA1085250.1"/>
    <property type="molecule type" value="Genomic_DNA"/>
</dbReference>
<feature type="compositionally biased region" description="Acidic residues" evidence="1">
    <location>
        <begin position="136"/>
        <end position="150"/>
    </location>
</feature>
<feature type="compositionally biased region" description="Polar residues" evidence="1">
    <location>
        <begin position="87"/>
        <end position="96"/>
    </location>
</feature>